<dbReference type="Proteomes" id="UP001596328">
    <property type="component" value="Unassembled WGS sequence"/>
</dbReference>
<organism evidence="1 2">
    <name type="scientific">Halobium palmae</name>
    <dbReference type="NCBI Taxonomy" id="1776492"/>
    <lineage>
        <taxon>Archaea</taxon>
        <taxon>Methanobacteriati</taxon>
        <taxon>Methanobacteriota</taxon>
        <taxon>Stenosarchaea group</taxon>
        <taxon>Halobacteria</taxon>
        <taxon>Halobacteriales</taxon>
        <taxon>Haloferacaceae</taxon>
        <taxon>Halobium</taxon>
    </lineage>
</organism>
<protein>
    <submittedName>
        <fullName evidence="1">Uncharacterized protein</fullName>
    </submittedName>
</protein>
<evidence type="ECO:0000313" key="1">
    <source>
        <dbReference type="EMBL" id="MFC6724190.1"/>
    </source>
</evidence>
<dbReference type="AlphaFoldDB" id="A0ABD5RY04"/>
<evidence type="ECO:0000313" key="2">
    <source>
        <dbReference type="Proteomes" id="UP001596328"/>
    </source>
</evidence>
<proteinExistence type="predicted"/>
<reference evidence="1 2" key="1">
    <citation type="journal article" date="2019" name="Int. J. Syst. Evol. Microbiol.">
        <title>The Global Catalogue of Microorganisms (GCM) 10K type strain sequencing project: providing services to taxonomists for standard genome sequencing and annotation.</title>
        <authorList>
            <consortium name="The Broad Institute Genomics Platform"/>
            <consortium name="The Broad Institute Genome Sequencing Center for Infectious Disease"/>
            <person name="Wu L."/>
            <person name="Ma J."/>
        </authorList>
    </citation>
    <scope>NUCLEOTIDE SEQUENCE [LARGE SCALE GENOMIC DNA]</scope>
    <source>
        <strain evidence="1 2">NBRC 111368</strain>
    </source>
</reference>
<gene>
    <name evidence="1" type="ORF">ACFQE1_07335</name>
</gene>
<dbReference type="EMBL" id="JBHSWU010000119">
    <property type="protein sequence ID" value="MFC6724190.1"/>
    <property type="molecule type" value="Genomic_DNA"/>
</dbReference>
<comment type="caution">
    <text evidence="1">The sequence shown here is derived from an EMBL/GenBank/DDBJ whole genome shotgun (WGS) entry which is preliminary data.</text>
</comment>
<feature type="non-terminal residue" evidence="1">
    <location>
        <position position="1"/>
    </location>
</feature>
<accession>A0ABD5RY04</accession>
<keyword evidence="2" id="KW-1185">Reference proteome</keyword>
<sequence length="64" mass="7036">TPVAGDGRLSHGPSTTAVAVEGPSVVDALFAQRTTVDRLVDRLYVEFERKLRIERERRGLRGGT</sequence>
<name>A0ABD5RY04_9EURY</name>